<comment type="caution">
    <text evidence="1">The sequence shown here is derived from an EMBL/GenBank/DDBJ whole genome shotgun (WGS) entry which is preliminary data.</text>
</comment>
<evidence type="ECO:0000313" key="1">
    <source>
        <dbReference type="EMBL" id="KKL28676.1"/>
    </source>
</evidence>
<name>A0A0F9EFN0_9ZZZZ</name>
<reference evidence="1" key="1">
    <citation type="journal article" date="2015" name="Nature">
        <title>Complex archaea that bridge the gap between prokaryotes and eukaryotes.</title>
        <authorList>
            <person name="Spang A."/>
            <person name="Saw J.H."/>
            <person name="Jorgensen S.L."/>
            <person name="Zaremba-Niedzwiedzka K."/>
            <person name="Martijn J."/>
            <person name="Lind A.E."/>
            <person name="van Eijk R."/>
            <person name="Schleper C."/>
            <person name="Guy L."/>
            <person name="Ettema T.J."/>
        </authorList>
    </citation>
    <scope>NUCLEOTIDE SEQUENCE</scope>
</reference>
<gene>
    <name evidence="1" type="ORF">LCGC14_2372800</name>
</gene>
<proteinExistence type="predicted"/>
<organism evidence="1">
    <name type="scientific">marine sediment metagenome</name>
    <dbReference type="NCBI Taxonomy" id="412755"/>
    <lineage>
        <taxon>unclassified sequences</taxon>
        <taxon>metagenomes</taxon>
        <taxon>ecological metagenomes</taxon>
    </lineage>
</organism>
<dbReference type="EMBL" id="LAZR01035012">
    <property type="protein sequence ID" value="KKL28676.1"/>
    <property type="molecule type" value="Genomic_DNA"/>
</dbReference>
<feature type="non-terminal residue" evidence="1">
    <location>
        <position position="82"/>
    </location>
</feature>
<dbReference type="AlphaFoldDB" id="A0A0F9EFN0"/>
<accession>A0A0F9EFN0</accession>
<sequence>MTEAFKCISAGSAATFTFGHQMDKVIFYNLTDWKATAATFPISIWIRGLTTDSDAFQQQVISADGGNAFNFVFEGTNGFTVA</sequence>
<protein>
    <submittedName>
        <fullName evidence="1">Uncharacterized protein</fullName>
    </submittedName>
</protein>